<evidence type="ECO:0000313" key="1">
    <source>
        <dbReference type="EMBL" id="KAI9921944.1"/>
    </source>
</evidence>
<comment type="caution">
    <text evidence="1">The sequence shown here is derived from an EMBL/GenBank/DDBJ whole genome shotgun (WGS) entry which is preliminary data.</text>
</comment>
<accession>A0ACC0WT63</accession>
<gene>
    <name evidence="1" type="ORF">PsorP6_000712</name>
</gene>
<keyword evidence="2" id="KW-1185">Reference proteome</keyword>
<dbReference type="EMBL" id="CM047580">
    <property type="protein sequence ID" value="KAI9921944.1"/>
    <property type="molecule type" value="Genomic_DNA"/>
</dbReference>
<proteinExistence type="predicted"/>
<sequence>MGNGKDRDFEQALGACRNGWERQRVLTAQAYKLFEKREFDCAAVIYAKTTRSFEEKLKSLSSEEKTQKTVLCSWIVELFLDKFNVLKGSTQDVDAHANVLFELKQFLPDQKSYLDPATTFNLISSQEDQMNSCFMLLLLRTMKK</sequence>
<protein>
    <submittedName>
        <fullName evidence="1">Uncharacterized protein</fullName>
    </submittedName>
</protein>
<name>A0ACC0WT63_9STRA</name>
<organism evidence="1 2">
    <name type="scientific">Peronosclerospora sorghi</name>
    <dbReference type="NCBI Taxonomy" id="230839"/>
    <lineage>
        <taxon>Eukaryota</taxon>
        <taxon>Sar</taxon>
        <taxon>Stramenopiles</taxon>
        <taxon>Oomycota</taxon>
        <taxon>Peronosporomycetes</taxon>
        <taxon>Peronosporales</taxon>
        <taxon>Peronosporaceae</taxon>
        <taxon>Peronosclerospora</taxon>
    </lineage>
</organism>
<dbReference type="Proteomes" id="UP001163321">
    <property type="component" value="Chromosome 1"/>
</dbReference>
<reference evidence="1 2" key="1">
    <citation type="journal article" date="2022" name="bioRxiv">
        <title>The genome of the oomycete Peronosclerospora sorghi, a cosmopolitan pathogen of maize and sorghum, is inflated with dispersed pseudogenes.</title>
        <authorList>
            <person name="Fletcher K."/>
            <person name="Martin F."/>
            <person name="Isakeit T."/>
            <person name="Cavanaugh K."/>
            <person name="Magill C."/>
            <person name="Michelmore R."/>
        </authorList>
    </citation>
    <scope>NUCLEOTIDE SEQUENCE [LARGE SCALE GENOMIC DNA]</scope>
    <source>
        <strain evidence="1">P6</strain>
    </source>
</reference>
<evidence type="ECO:0000313" key="2">
    <source>
        <dbReference type="Proteomes" id="UP001163321"/>
    </source>
</evidence>